<reference evidence="1" key="1">
    <citation type="submission" date="2022-10" db="EMBL/GenBank/DDBJ databases">
        <title>The complete genomes of actinobacterial strains from the NBC collection.</title>
        <authorList>
            <person name="Joergensen T.S."/>
            <person name="Alvarez Arevalo M."/>
            <person name="Sterndorff E.B."/>
            <person name="Faurdal D."/>
            <person name="Vuksanovic O."/>
            <person name="Mourched A.-S."/>
            <person name="Charusanti P."/>
            <person name="Shaw S."/>
            <person name="Blin K."/>
            <person name="Weber T."/>
        </authorList>
    </citation>
    <scope>NUCLEOTIDE SEQUENCE</scope>
    <source>
        <strain evidence="1">NBC_00254</strain>
    </source>
</reference>
<dbReference type="CDD" id="cd07951">
    <property type="entry name" value="ED_3B_N_AMMECR1"/>
    <property type="match status" value="1"/>
</dbReference>
<evidence type="ECO:0000313" key="1">
    <source>
        <dbReference type="EMBL" id="WUP75411.1"/>
    </source>
</evidence>
<dbReference type="Proteomes" id="UP001432011">
    <property type="component" value="Chromosome"/>
</dbReference>
<accession>A0ABZ1SQW1</accession>
<evidence type="ECO:0000313" key="2">
    <source>
        <dbReference type="Proteomes" id="UP001432011"/>
    </source>
</evidence>
<keyword evidence="2" id="KW-1185">Reference proteome</keyword>
<protein>
    <submittedName>
        <fullName evidence="1">Class III extradiol dioxygenase subunit B-like domain-containing protein</fullName>
    </submittedName>
</protein>
<name>A0ABZ1SQW1_9ACTN</name>
<dbReference type="EMBL" id="CP108085">
    <property type="protein sequence ID" value="WUP75411.1"/>
    <property type="molecule type" value="Genomic_DNA"/>
</dbReference>
<sequence length="231" mass="23252">MLVAAAVCPHPPLLVPQVAGAAAPELDDLRAACAAAVGSLLDARADVLAVAGGADATASFPGDAAGTLRPWGPDVRVGPGDPVLPLSLTIGRWLLEQASSGGDLPALRFEAVGFDAPPGECAALGRRLADSAGRVALLVMGDGSARRTEKAPGYIHPGAVPYDEVIAAALASGDAGRLLGLDPGEARELWAAGRAALQVLGGAARTAPAACELMYDDAPYGVGYFAARWAW</sequence>
<dbReference type="Gene3D" id="3.40.830.10">
    <property type="entry name" value="LigB-like"/>
    <property type="match status" value="1"/>
</dbReference>
<proteinExistence type="predicted"/>
<gene>
    <name evidence="1" type="ORF">OG913_39760</name>
</gene>
<organism evidence="1 2">
    <name type="scientific">Microbispora hainanensis</name>
    <dbReference type="NCBI Taxonomy" id="568844"/>
    <lineage>
        <taxon>Bacteria</taxon>
        <taxon>Bacillati</taxon>
        <taxon>Actinomycetota</taxon>
        <taxon>Actinomycetes</taxon>
        <taxon>Streptosporangiales</taxon>
        <taxon>Streptosporangiaceae</taxon>
        <taxon>Microbispora</taxon>
    </lineage>
</organism>
<dbReference type="RefSeq" id="WP_328709522.1">
    <property type="nucleotide sequence ID" value="NZ_CP108085.1"/>
</dbReference>